<keyword evidence="2" id="KW-0521">NADP</keyword>
<dbReference type="CDD" id="cd05374">
    <property type="entry name" value="17beta-HSD-like_SDR_c"/>
    <property type="match status" value="1"/>
</dbReference>
<evidence type="ECO:0000256" key="3">
    <source>
        <dbReference type="ARBA" id="ARBA00023002"/>
    </source>
</evidence>
<keyword evidence="3" id="KW-0560">Oxidoreductase</keyword>
<evidence type="ECO:0000256" key="2">
    <source>
        <dbReference type="ARBA" id="ARBA00022857"/>
    </source>
</evidence>
<dbReference type="Proteomes" id="UP000070544">
    <property type="component" value="Unassembled WGS sequence"/>
</dbReference>
<evidence type="ECO:0000313" key="6">
    <source>
        <dbReference type="Proteomes" id="UP000070544"/>
    </source>
</evidence>
<dbReference type="PANTHER" id="PTHR44169">
    <property type="entry name" value="NADPH-DEPENDENT 1-ACYLDIHYDROXYACETONE PHOSPHATE REDUCTASE"/>
    <property type="match status" value="1"/>
</dbReference>
<dbReference type="FunFam" id="3.40.50.720:FF:000261">
    <property type="entry name" value="NADPH-dependent 1-acyldihydroxyacetone phosphate reductase"/>
    <property type="match status" value="1"/>
</dbReference>
<dbReference type="PRINTS" id="PR00081">
    <property type="entry name" value="GDHRDH"/>
</dbReference>
<dbReference type="InterPro" id="IPR020904">
    <property type="entry name" value="Sc_DH/Rdtase_CS"/>
</dbReference>
<evidence type="ECO:0000313" key="5">
    <source>
        <dbReference type="EMBL" id="KXS12301.1"/>
    </source>
</evidence>
<name>A0A139A6B7_GONPJ</name>
<dbReference type="InterPro" id="IPR036291">
    <property type="entry name" value="NAD(P)-bd_dom_sf"/>
</dbReference>
<protein>
    <submittedName>
        <fullName evidence="5">NAD dependent epimerase/dehydratase family protein</fullName>
    </submittedName>
</protein>
<dbReference type="PROSITE" id="PS00061">
    <property type="entry name" value="ADH_SHORT"/>
    <property type="match status" value="1"/>
</dbReference>
<evidence type="ECO:0000256" key="1">
    <source>
        <dbReference type="ARBA" id="ARBA00006484"/>
    </source>
</evidence>
<dbReference type="InterPro" id="IPR002347">
    <property type="entry name" value="SDR_fam"/>
</dbReference>
<evidence type="ECO:0000256" key="4">
    <source>
        <dbReference type="RuleBase" id="RU000363"/>
    </source>
</evidence>
<dbReference type="GO" id="GO:0005783">
    <property type="term" value="C:endoplasmic reticulum"/>
    <property type="evidence" value="ECO:0007669"/>
    <property type="project" value="TreeGrafter"/>
</dbReference>
<proteinExistence type="inferred from homology"/>
<dbReference type="SUPFAM" id="SSF51735">
    <property type="entry name" value="NAD(P)-binding Rossmann-fold domains"/>
    <property type="match status" value="1"/>
</dbReference>
<gene>
    <name evidence="5" type="ORF">M427DRAFT_114166</name>
</gene>
<dbReference type="EMBL" id="KQ965789">
    <property type="protein sequence ID" value="KXS12301.1"/>
    <property type="molecule type" value="Genomic_DNA"/>
</dbReference>
<accession>A0A139A6B7</accession>
<dbReference type="AlphaFoldDB" id="A0A139A6B7"/>
<keyword evidence="6" id="KW-1185">Reference proteome</keyword>
<dbReference type="PANTHER" id="PTHR44169:SF6">
    <property type="entry name" value="NADPH-DEPENDENT 1-ACYLDIHYDROXYACETONE PHOSPHATE REDUCTASE"/>
    <property type="match status" value="1"/>
</dbReference>
<dbReference type="OrthoDB" id="2102561at2759"/>
<dbReference type="PRINTS" id="PR00080">
    <property type="entry name" value="SDRFAMILY"/>
</dbReference>
<dbReference type="STRING" id="1344416.A0A139A6B7"/>
<dbReference type="OMA" id="VYETNIW"/>
<reference evidence="5 6" key="1">
    <citation type="journal article" date="2015" name="Genome Biol. Evol.">
        <title>Phylogenomic analyses indicate that early fungi evolved digesting cell walls of algal ancestors of land plants.</title>
        <authorList>
            <person name="Chang Y."/>
            <person name="Wang S."/>
            <person name="Sekimoto S."/>
            <person name="Aerts A.L."/>
            <person name="Choi C."/>
            <person name="Clum A."/>
            <person name="LaButti K.M."/>
            <person name="Lindquist E.A."/>
            <person name="Yee Ngan C."/>
            <person name="Ohm R.A."/>
            <person name="Salamov A.A."/>
            <person name="Grigoriev I.V."/>
            <person name="Spatafora J.W."/>
            <person name="Berbee M.L."/>
        </authorList>
    </citation>
    <scope>NUCLEOTIDE SEQUENCE [LARGE SCALE GENOMIC DNA]</scope>
    <source>
        <strain evidence="5 6">JEL478</strain>
    </source>
</reference>
<comment type="similarity">
    <text evidence="1 4">Belongs to the short-chain dehydrogenases/reductases (SDR) family.</text>
</comment>
<dbReference type="Pfam" id="PF00106">
    <property type="entry name" value="adh_short"/>
    <property type="match status" value="1"/>
</dbReference>
<organism evidence="5 6">
    <name type="scientific">Gonapodya prolifera (strain JEL478)</name>
    <name type="common">Monoblepharis prolifera</name>
    <dbReference type="NCBI Taxonomy" id="1344416"/>
    <lineage>
        <taxon>Eukaryota</taxon>
        <taxon>Fungi</taxon>
        <taxon>Fungi incertae sedis</taxon>
        <taxon>Chytridiomycota</taxon>
        <taxon>Chytridiomycota incertae sedis</taxon>
        <taxon>Monoblepharidomycetes</taxon>
        <taxon>Monoblepharidales</taxon>
        <taxon>Gonapodyaceae</taxon>
        <taxon>Gonapodya</taxon>
    </lineage>
</organism>
<dbReference type="GO" id="GO:0016491">
    <property type="term" value="F:oxidoreductase activity"/>
    <property type="evidence" value="ECO:0007669"/>
    <property type="project" value="UniProtKB-KW"/>
</dbReference>
<dbReference type="Gene3D" id="3.40.50.720">
    <property type="entry name" value="NAD(P)-binding Rossmann-like Domain"/>
    <property type="match status" value="1"/>
</dbReference>
<sequence>MPTLPDSDRLVVLVTGCSAGGIGHSLCTAFGRRGHVVYAAARDITKIGDVVDGVKKVQMDVTDGASVKRAVEEVLGEVGRVDILVNNAGINFVGAVLDTDIDEAKGMFDANVFGALRVCQAVAPHMIKRRKGTIVNVGSVVGEVAMPWAVLYASSKSALHALTDGLRMELTPFNIRVVCVKPGAITSNISSTALSHFRVPAGSFFKPWEEFMILRSKSSQIGATPTSVFAEDVVGKVLGGEKYEVWSGKNTWLFWVFKWFLPLRIAQYVGMRTFGLVGGRAPKLKNE</sequence>